<evidence type="ECO:0008006" key="3">
    <source>
        <dbReference type="Google" id="ProtNLM"/>
    </source>
</evidence>
<proteinExistence type="predicted"/>
<dbReference type="CDD" id="cd22324">
    <property type="entry name" value="Endonuclease_I"/>
    <property type="match status" value="1"/>
</dbReference>
<sequence>MGVSRGNWRQARKKYAPKTQKEVGLRYGFRSGLEETNAKHLEANGIRFGFESIKVRYTVPESRHTYNPDFHLLENGIFIETKGKLEPKDRAKHLLIQMQHPDLDIRFVFQRPHDRIYKGSPTTYAMWAEKHGFKWATQVIPLAWASEPGPKKKPEDVLGISA</sequence>
<comment type="caution">
    <text evidence="1">The sequence shown here is derived from an EMBL/GenBank/DDBJ whole genome shotgun (WGS) entry which is preliminary data.</text>
</comment>
<dbReference type="Pfam" id="PF05367">
    <property type="entry name" value="Phage_endo_I"/>
    <property type="match status" value="1"/>
</dbReference>
<dbReference type="Proteomes" id="UP000430843">
    <property type="component" value="Unassembled WGS sequence"/>
</dbReference>
<reference evidence="1 2" key="1">
    <citation type="submission" date="2019-09" db="EMBL/GenBank/DDBJ databases">
        <title>Taxonomic organization of the family Brucellaceae based on a phylogenomic approach.</title>
        <authorList>
            <person name="Leclercq S."/>
            <person name="Cloeckaert A."/>
            <person name="Zygmunt M.S."/>
        </authorList>
    </citation>
    <scope>NUCLEOTIDE SEQUENCE [LARGE SCALE GENOMIC DNA]</scope>
    <source>
        <strain evidence="1 2">LMG 18957</strain>
    </source>
</reference>
<dbReference type="GO" id="GO:0016032">
    <property type="term" value="P:viral process"/>
    <property type="evidence" value="ECO:0007669"/>
    <property type="project" value="InterPro"/>
</dbReference>
<name>A0A833CHI1_9HYPH</name>
<dbReference type="InterPro" id="IPR011335">
    <property type="entry name" value="Restrct_endonuc-II-like"/>
</dbReference>
<dbReference type="SUPFAM" id="SSF52980">
    <property type="entry name" value="Restriction endonuclease-like"/>
    <property type="match status" value="1"/>
</dbReference>
<dbReference type="GO" id="GO:0008833">
    <property type="term" value="F:deoxyribonuclease IV (phage-T4-induced) activity"/>
    <property type="evidence" value="ECO:0007669"/>
    <property type="project" value="InterPro"/>
</dbReference>
<dbReference type="InterPro" id="IPR008029">
    <property type="entry name" value="Phage_T7_Gp3_endoDNaseI"/>
</dbReference>
<dbReference type="AlphaFoldDB" id="A0A833CHI1"/>
<gene>
    <name evidence="1" type="ORF">F9K91_21220</name>
</gene>
<dbReference type="RefSeq" id="WP_151678661.1">
    <property type="nucleotide sequence ID" value="NZ_WBWA01000028.1"/>
</dbReference>
<dbReference type="Gene3D" id="3.40.91.30">
    <property type="match status" value="1"/>
</dbReference>
<organism evidence="1 2">
    <name type="scientific">Brucella tritici</name>
    <dbReference type="NCBI Taxonomy" id="94626"/>
    <lineage>
        <taxon>Bacteria</taxon>
        <taxon>Pseudomonadati</taxon>
        <taxon>Pseudomonadota</taxon>
        <taxon>Alphaproteobacteria</taxon>
        <taxon>Hyphomicrobiales</taxon>
        <taxon>Brucellaceae</taxon>
        <taxon>Brucella/Ochrobactrum group</taxon>
        <taxon>Brucella</taxon>
    </lineage>
</organism>
<keyword evidence="2" id="KW-1185">Reference proteome</keyword>
<evidence type="ECO:0000313" key="1">
    <source>
        <dbReference type="EMBL" id="KAB2662759.1"/>
    </source>
</evidence>
<evidence type="ECO:0000313" key="2">
    <source>
        <dbReference type="Proteomes" id="UP000430843"/>
    </source>
</evidence>
<protein>
    <recommendedName>
        <fullName evidence="3">Endonuclease I</fullName>
    </recommendedName>
</protein>
<accession>A0A833CHI1</accession>
<dbReference type="EMBL" id="WBWA01000028">
    <property type="protein sequence ID" value="KAB2662759.1"/>
    <property type="molecule type" value="Genomic_DNA"/>
</dbReference>
<dbReference type="GO" id="GO:0015074">
    <property type="term" value="P:DNA integration"/>
    <property type="evidence" value="ECO:0007669"/>
    <property type="project" value="InterPro"/>
</dbReference>